<dbReference type="PROSITE" id="PS51752">
    <property type="entry name" value="JACALIN_LECTIN"/>
    <property type="match status" value="3"/>
</dbReference>
<organism evidence="5">
    <name type="scientific">Brassica campestris</name>
    <name type="common">Field mustard</name>
    <dbReference type="NCBI Taxonomy" id="3711"/>
    <lineage>
        <taxon>Eukaryota</taxon>
        <taxon>Viridiplantae</taxon>
        <taxon>Streptophyta</taxon>
        <taxon>Embryophyta</taxon>
        <taxon>Tracheophyta</taxon>
        <taxon>Spermatophyta</taxon>
        <taxon>Magnoliopsida</taxon>
        <taxon>eudicotyledons</taxon>
        <taxon>Gunneridae</taxon>
        <taxon>Pentapetalae</taxon>
        <taxon>rosids</taxon>
        <taxon>malvids</taxon>
        <taxon>Brassicales</taxon>
        <taxon>Brassicaceae</taxon>
        <taxon>Brassiceae</taxon>
        <taxon>Brassica</taxon>
    </lineage>
</organism>
<feature type="domain" description="Jacalin-type lectin" evidence="4">
    <location>
        <begin position="148"/>
        <end position="291"/>
    </location>
</feature>
<dbReference type="FunFam" id="2.100.10.30:FF:000001">
    <property type="entry name" value="Jacalin-related lectin 33"/>
    <property type="match status" value="2"/>
</dbReference>
<dbReference type="SMART" id="SM00915">
    <property type="entry name" value="Jacalin"/>
    <property type="match status" value="3"/>
</dbReference>
<gene>
    <name evidence="5" type="ORF">BRAA01T03470Z</name>
</gene>
<protein>
    <recommendedName>
        <fullName evidence="4">Jacalin-type lectin domain-containing protein</fullName>
    </recommendedName>
</protein>
<dbReference type="PANTHER" id="PTHR47293:SF9">
    <property type="entry name" value="JACALIN-RELATED LECTIN 36"/>
    <property type="match status" value="1"/>
</dbReference>
<dbReference type="PANTHER" id="PTHR47293">
    <property type="entry name" value="JACALIN-RELATED LECTIN 3"/>
    <property type="match status" value="1"/>
</dbReference>
<feature type="region of interest" description="Disordered" evidence="3">
    <location>
        <begin position="31"/>
        <end position="56"/>
    </location>
</feature>
<feature type="region of interest" description="Disordered" evidence="3">
    <location>
        <begin position="132"/>
        <end position="165"/>
    </location>
</feature>
<dbReference type="Pfam" id="PF01419">
    <property type="entry name" value="Jacalin"/>
    <property type="match status" value="3"/>
</dbReference>
<evidence type="ECO:0000256" key="1">
    <source>
        <dbReference type="ARBA" id="ARBA00006568"/>
    </source>
</evidence>
<proteinExistence type="inferred from homology"/>
<evidence type="ECO:0000259" key="4">
    <source>
        <dbReference type="PROSITE" id="PS51752"/>
    </source>
</evidence>
<dbReference type="GO" id="GO:0030246">
    <property type="term" value="F:carbohydrate binding"/>
    <property type="evidence" value="ECO:0007669"/>
    <property type="project" value="UniProtKB-KW"/>
</dbReference>
<name>A0A3P5ZYF4_BRACM</name>
<dbReference type="InterPro" id="IPR001229">
    <property type="entry name" value="Jacalin-like_lectin_dom"/>
</dbReference>
<dbReference type="InterPro" id="IPR033734">
    <property type="entry name" value="Jacalin-like_lectin_dom_plant"/>
</dbReference>
<dbReference type="SUPFAM" id="SSF51101">
    <property type="entry name" value="Mannose-binding lectins"/>
    <property type="match status" value="3"/>
</dbReference>
<sequence length="473" mass="51020">MAAATMSWDDGKHMRVKRVQVTYEDVIKSIEAEYDDDQNPKRHGTPGKKSDGVSLSPDEYITDVTGYYKTTGNEDAIAALAFKTNKTQYGPYGNKTQNQFSIHAPKDNQIAGFQGISSNVLNSIDVHFAPLPSSSPSDSSTLSSASQANKVDAQGGKGGTSWDDGAHDHVRKVYVGQGESSVSYVKFEYEKNGKKETREYGKKTLLGAEVFEVDPDDYITSVEVQSDRIFGQDTDVITCLIFKTAKGKTSPPFGLEGAQKYELKDKNGGKLVGFHGRAGEVLHALGAYFAPSSSTSSGGRTSSSTQPAGSAAGAKKLEAKGGNAGNPWDDGPHDGVKKVYVGQGESGVSYVKFVYEKDSKEVPGNDHGKKTLLAPEEVKYINTRESFSSNFVLDPNEYITAVEINYDNIFGTDSEIITMLRFTTNKRTSPPFGLEGAKSVLLKEDGHKVVGFHGKAGADILHQVGVHVKPISK</sequence>
<dbReference type="InterPro" id="IPR036404">
    <property type="entry name" value="Jacalin-like_lectin_dom_sf"/>
</dbReference>
<reference evidence="5" key="1">
    <citation type="submission" date="2018-11" db="EMBL/GenBank/DDBJ databases">
        <authorList>
            <consortium name="Genoscope - CEA"/>
            <person name="William W."/>
        </authorList>
    </citation>
    <scope>NUCLEOTIDE SEQUENCE</scope>
</reference>
<feature type="region of interest" description="Disordered" evidence="3">
    <location>
        <begin position="293"/>
        <end position="335"/>
    </location>
</feature>
<keyword evidence="2" id="KW-0430">Lectin</keyword>
<dbReference type="AlphaFoldDB" id="A0A3P5ZYF4"/>
<feature type="compositionally biased region" description="Low complexity" evidence="3">
    <location>
        <begin position="132"/>
        <end position="146"/>
    </location>
</feature>
<evidence type="ECO:0000256" key="2">
    <source>
        <dbReference type="ARBA" id="ARBA00022734"/>
    </source>
</evidence>
<evidence type="ECO:0000256" key="3">
    <source>
        <dbReference type="SAM" id="MobiDB-lite"/>
    </source>
</evidence>
<accession>A0A3P5ZYF4</accession>
<evidence type="ECO:0000313" key="5">
    <source>
        <dbReference type="EMBL" id="VDC76968.1"/>
    </source>
</evidence>
<dbReference type="EMBL" id="LR031571">
    <property type="protein sequence ID" value="VDC76968.1"/>
    <property type="molecule type" value="Genomic_DNA"/>
</dbReference>
<feature type="compositionally biased region" description="Low complexity" evidence="3">
    <location>
        <begin position="293"/>
        <end position="314"/>
    </location>
</feature>
<feature type="domain" description="Jacalin-type lectin" evidence="4">
    <location>
        <begin position="1"/>
        <end position="130"/>
    </location>
</feature>
<dbReference type="CDD" id="cd09612">
    <property type="entry name" value="Jacalin"/>
    <property type="match status" value="3"/>
</dbReference>
<feature type="domain" description="Jacalin-type lectin" evidence="4">
    <location>
        <begin position="314"/>
        <end position="470"/>
    </location>
</feature>
<dbReference type="Gene3D" id="2.100.10.30">
    <property type="entry name" value="Jacalin-like lectin domain"/>
    <property type="match status" value="3"/>
</dbReference>
<comment type="similarity">
    <text evidence="1">Belongs to the jacalin lectin family.</text>
</comment>